<gene>
    <name evidence="1" type="ORF">PMACD_LOCUS13732</name>
</gene>
<dbReference type="Proteomes" id="UP000663880">
    <property type="component" value="Unassembled WGS sequence"/>
</dbReference>
<proteinExistence type="predicted"/>
<accession>A0A821WQU3</accession>
<organism evidence="1 2">
    <name type="scientific">Pieris macdunnoughi</name>
    <dbReference type="NCBI Taxonomy" id="345717"/>
    <lineage>
        <taxon>Eukaryota</taxon>
        <taxon>Metazoa</taxon>
        <taxon>Ecdysozoa</taxon>
        <taxon>Arthropoda</taxon>
        <taxon>Hexapoda</taxon>
        <taxon>Insecta</taxon>
        <taxon>Pterygota</taxon>
        <taxon>Neoptera</taxon>
        <taxon>Endopterygota</taxon>
        <taxon>Lepidoptera</taxon>
        <taxon>Glossata</taxon>
        <taxon>Ditrysia</taxon>
        <taxon>Papilionoidea</taxon>
        <taxon>Pieridae</taxon>
        <taxon>Pierinae</taxon>
        <taxon>Pieris</taxon>
    </lineage>
</organism>
<comment type="caution">
    <text evidence="1">The sequence shown here is derived from an EMBL/GenBank/DDBJ whole genome shotgun (WGS) entry which is preliminary data.</text>
</comment>
<dbReference type="EMBL" id="CAJOBZ010000062">
    <property type="protein sequence ID" value="CAF4929510.1"/>
    <property type="molecule type" value="Genomic_DNA"/>
</dbReference>
<reference evidence="1" key="1">
    <citation type="submission" date="2021-02" db="EMBL/GenBank/DDBJ databases">
        <authorList>
            <person name="Steward A R."/>
        </authorList>
    </citation>
    <scope>NUCLEOTIDE SEQUENCE</scope>
</reference>
<evidence type="ECO:0000313" key="1">
    <source>
        <dbReference type="EMBL" id="CAF4929510.1"/>
    </source>
</evidence>
<dbReference type="AlphaFoldDB" id="A0A821WQU3"/>
<protein>
    <submittedName>
        <fullName evidence="1">Uncharacterized protein</fullName>
    </submittedName>
</protein>
<keyword evidence="2" id="KW-1185">Reference proteome</keyword>
<evidence type="ECO:0000313" key="2">
    <source>
        <dbReference type="Proteomes" id="UP000663880"/>
    </source>
</evidence>
<name>A0A821WQU3_9NEOP</name>
<sequence length="83" mass="9463">MLDVMDRTQRDLIPVFTLSSDVQSGAETETTYLIDLRSQEGQDNWQYGFQYPALGTRGYKKSQGRSPRVICSHMEINIPNAVH</sequence>